<dbReference type="EMBL" id="QRHA01000001">
    <property type="protein sequence ID" value="RDV29047.1"/>
    <property type="molecule type" value="Genomic_DNA"/>
</dbReference>
<evidence type="ECO:0000313" key="2">
    <source>
        <dbReference type="EMBL" id="RDV29047.1"/>
    </source>
</evidence>
<protein>
    <submittedName>
        <fullName evidence="2">Uncharacterized protein</fullName>
    </submittedName>
</protein>
<comment type="caution">
    <text evidence="2">The sequence shown here is derived from an EMBL/GenBank/DDBJ whole genome shotgun (WGS) entry which is preliminary data.</text>
</comment>
<gene>
    <name evidence="2" type="ORF">DXV75_00845</name>
</gene>
<name>A0A3D8MDX7_9ALTE</name>
<sequence>MAVEKRSTMSHHSFRGLAPPDGLALSPGPELVTGFEENENIDQFLEFVSDSSVTVKPICWPISFV</sequence>
<dbReference type="AlphaFoldDB" id="A0A3D8MDX7"/>
<organism evidence="2 3">
    <name type="scientific">Alteromonas aestuariivivens</name>
    <dbReference type="NCBI Taxonomy" id="1938339"/>
    <lineage>
        <taxon>Bacteria</taxon>
        <taxon>Pseudomonadati</taxon>
        <taxon>Pseudomonadota</taxon>
        <taxon>Gammaproteobacteria</taxon>
        <taxon>Alteromonadales</taxon>
        <taxon>Alteromonadaceae</taxon>
        <taxon>Alteromonas/Salinimonas group</taxon>
        <taxon>Alteromonas</taxon>
    </lineage>
</organism>
<feature type="region of interest" description="Disordered" evidence="1">
    <location>
        <begin position="1"/>
        <end position="29"/>
    </location>
</feature>
<keyword evidence="3" id="KW-1185">Reference proteome</keyword>
<proteinExistence type="predicted"/>
<reference evidence="3" key="1">
    <citation type="submission" date="2018-08" db="EMBL/GenBank/DDBJ databases">
        <authorList>
            <person name="Zhang J."/>
            <person name="Du Z.-J."/>
        </authorList>
    </citation>
    <scope>NUCLEOTIDE SEQUENCE [LARGE SCALE GENOMIC DNA]</scope>
    <source>
        <strain evidence="3">KCTC 52655</strain>
    </source>
</reference>
<dbReference type="Proteomes" id="UP000256561">
    <property type="component" value="Unassembled WGS sequence"/>
</dbReference>
<evidence type="ECO:0000256" key="1">
    <source>
        <dbReference type="SAM" id="MobiDB-lite"/>
    </source>
</evidence>
<evidence type="ECO:0000313" key="3">
    <source>
        <dbReference type="Proteomes" id="UP000256561"/>
    </source>
</evidence>
<accession>A0A3D8MDX7</accession>